<dbReference type="RefSeq" id="WP_163692070.1">
    <property type="nucleotide sequence ID" value="NZ_FXTW01000001.1"/>
</dbReference>
<dbReference type="Proteomes" id="UP000468443">
    <property type="component" value="Unassembled WGS sequence"/>
</dbReference>
<name>A0A6P0UAI2_9FLAO</name>
<proteinExistence type="predicted"/>
<accession>A0A6P0UAI2</accession>
<evidence type="ECO:0000313" key="2">
    <source>
        <dbReference type="Proteomes" id="UP000468443"/>
    </source>
</evidence>
<protein>
    <submittedName>
        <fullName evidence="1">Uncharacterized protein</fullName>
    </submittedName>
</protein>
<dbReference type="EMBL" id="JAABOP010000001">
    <property type="protein sequence ID" value="NER10047.1"/>
    <property type="molecule type" value="Genomic_DNA"/>
</dbReference>
<gene>
    <name evidence="1" type="ORF">GWK09_05940</name>
</gene>
<sequence>MSSSHIHSLRQNLKKAEKALFFEKQKQKKVEQRQAALDRYFDPKNTRHQKLQASLSLQQKKLQDNVKDLKDAYGNRLGLYESAWEALLPDTDPSRHLNKLDAHFPIIMLPLRLETRFKRSATNTVDQLWVRVFPDDCAVDSFEESLSLAELKNAQNFWSEWVAAGVVETKMRGAWRSLTESHGAGRAQYLINHYRPINLEDLMPDAQQDSEEVILAIAVPFGTIIEAEKQPIRDYWLSAWKSNGQVNSLNQALQDLVNSLGEDRTKAVLEQHVPINFDDNYSHIQDRNQASITLKFVEFPDEESLEVGYQQRTWSHPPKVRVFPERFYLVGYRAGKVVLKKLGNVIPLPLICGPDPLEEQQELVDLFDGDLKVSPGMKWMVDFQEAVGKGMGFVVTKKEDAQLILGYDRLMVVGVRITAEKEEGKALTEELFTHHYYGNSGFRFLPVGTPTNNIQGAPSGYTEREDADDSFDAIFKSADDPLQEEHKDWWSGSDRAWFNTLLGLSKDFLADTAHTNGYDQRQARAINTALWPATLGYFFESMMQPIFTEKEQKDLRHFFNFFVTARGTIPSIRIDDQPYGILPTTAFSKIRWYNNDINPSYHVIDERLSSTFGFYGKMHSFFLTMQAHWKNMAKDVPHVHMAGDPDQILLDVLGHHGGSVEYHSRIGQSLNHLWNLYQLAQEQSNGVSAYEAAHNYYDKYFETLLGRLLLYHDFNYKGQTPEILEKYFSETALKLDELIHDQPLSEQSGIRSYTTDDRNYIEWLIDAASTSFDILKKEKEGFIDGKKPRALLYTLLQHALEMGYFETGLKLYQEAELISLKNVQKLKTDPDFIGIRDFHDRNDVASKDRISVKSLDGISLAEKKFSLLEQNNATVTGVHTMNIAQYITFKLKEVTWKSAYVNQQIRAMEHLKDVSSAALERLLAEHLDCASYRFDAWKWGFINAQLLATRKQESIPSSSGGLSPDGLYLGAYGWLEDLRPDTRTLEKVTFKDNQLKEIFGDADLPQLMKDSSNLGYIQAPSLNHAVTASILRNAYLARADKENPELYNINLSSERVRKALAVIEGIQNGQNLAAVLGYQFERFIHDSTSAEVDYLIFPLRRQFPLVSDQMASTQTGDADYTTAPIEALEARNVIHGSSLIDFVQQRLGPSGEPNYLDDFDLQGLNDAEKAILVKAIDHIRDTNDALADLGLAESIHQVVQGNIDRAAGTLDTYSKGNHPQVPDVIQTPRSGVNLTHRVGIQLNPKAAAGAGASPRAKSEPAINEYLTTILPKLKNIICSIDISNQDLGLNDTLKVKMESLGISPIDLLYIVSDDSEQAMTLLDDLLVMHILENYNSVGNVKLRPDTSIKINYYIPVKDADEEVSVFELMPLLRHLRALLLGSRPLRPSDVSLPNETSEKVDSSLSLDVNRITGAYAALKAIHNPDNPNPAANPLLKLEMDLRTLLDADQLNAIVPAAENLAQQLLGYLNFLAMFGIPHVGMGFIYGWKKEQIQALLGLAHQAKDRFAEREKEYNVLIEQIVPGMSQQELIQILVKAELKISTVATINPNPATFKNDVTVVQKGKFDTAKQKILDFIAGYHQTVLEALTVFKNDIITDYDKFDREIPETAEVQKAFKILTQDLYTRVSLIRKELDKRYARYDELLISHSNQTSMTAQAELVQEMGKTLFSEDFKMIPSFSLLTLHQEEWSKAMAHQNELLDYLINVEGNPLPVDDWMYGVSKVREKIGHLEQTISLAEAFSEISIELTPAQFPYVEPYGWLAMEFGHADADKHKQMLQNYKEHDHLLYTACYHTPYNANEKQCGILIDEWTEVIPTEEETTGTAFHYDKPNSEAPQNILLVCSPQVEINWQWNDLLDALNETLDEAKLRGVEPEQIDKTGYSSFLPATLSAFTTIPITAIANYATSSYAYMNLVTQQNNE</sequence>
<reference evidence="1 2" key="1">
    <citation type="submission" date="2020-01" db="EMBL/GenBank/DDBJ databases">
        <title>Muriicola jejuensis KCTC 22299.</title>
        <authorList>
            <person name="Wang G."/>
        </authorList>
    </citation>
    <scope>NUCLEOTIDE SEQUENCE [LARGE SCALE GENOMIC DNA]</scope>
    <source>
        <strain evidence="1 2">KCTC 22299</strain>
    </source>
</reference>
<keyword evidence="2" id="KW-1185">Reference proteome</keyword>
<comment type="caution">
    <text evidence="1">The sequence shown here is derived from an EMBL/GenBank/DDBJ whole genome shotgun (WGS) entry which is preliminary data.</text>
</comment>
<evidence type="ECO:0000313" key="1">
    <source>
        <dbReference type="EMBL" id="NER10047.1"/>
    </source>
</evidence>
<organism evidence="1 2">
    <name type="scientific">Muriicola jejuensis</name>
    <dbReference type="NCBI Taxonomy" id="504488"/>
    <lineage>
        <taxon>Bacteria</taxon>
        <taxon>Pseudomonadati</taxon>
        <taxon>Bacteroidota</taxon>
        <taxon>Flavobacteriia</taxon>
        <taxon>Flavobacteriales</taxon>
        <taxon>Flavobacteriaceae</taxon>
        <taxon>Muriicola</taxon>
    </lineage>
</organism>